<evidence type="ECO:0000256" key="2">
    <source>
        <dbReference type="ARBA" id="ARBA00009747"/>
    </source>
</evidence>
<keyword evidence="5" id="KW-0479">Metal-binding</keyword>
<evidence type="ECO:0000256" key="4">
    <source>
        <dbReference type="ARBA" id="ARBA00022695"/>
    </source>
</evidence>
<dbReference type="Proteomes" id="UP000018144">
    <property type="component" value="Unassembled WGS sequence"/>
</dbReference>
<evidence type="ECO:0000256" key="9">
    <source>
        <dbReference type="ARBA" id="ARBA00031547"/>
    </source>
</evidence>
<sequence>MSSVGVSLRDLPKSCVFTKSLPCDKLFPTPKDSAKSGSEKLGPRQVKEALYTYVRPTPATANPELLAVSPAAFRDLGLKLEEAETKEFVDLVAGNGSYEDVDENGVYPWAQCYGGWQFGQFAGQLGDGRAISLFEGTNPQTGKRYEVQLKGAGKTPYSRFADGRAVLRSSIREFLVSEYLNSIGIPTTRALALTLLPNEMVVREKMEVCAIVARMAESWIRIGTFDIFRARGDRVRLRQLCDYVHEEVLGLTMTEGNKYEAMYREIVKRNAKVVALWQVYGFMNGVLNTDNTSILGLSLDFGPFAFMDKFDPSYTPNHDDYLLRYSFRNQPTIIWWNLVRLAEDIAELITVEDPHDAEFIANGVPEADTDALIEKAEKLIASIGEDYKTVFLTTYKEKMAERMGFKSFKEEDFDSHFSPVLDLMEKHEFDFHLFFRKLAETPVKEIKAEIFLPADASKKDIKDVEGYLTMYKERLAEEGITDEMRIPQMKKTNPKFVPKNWVLDEIIKRVEKDGEREVLKDVVKCVMEPFEDTWEGVKDAERWCGPVPKDKQAMQCSCSS</sequence>
<keyword evidence="8" id="KW-0460">Magnesium</keyword>
<evidence type="ECO:0000256" key="1">
    <source>
        <dbReference type="ARBA" id="ARBA00001946"/>
    </source>
</evidence>
<protein>
    <recommendedName>
        <fullName evidence="9">Selenoprotein O</fullName>
    </recommendedName>
</protein>
<comment type="similarity">
    <text evidence="2">Belongs to the SELO family.</text>
</comment>
<name>U4LNF4_PYROM</name>
<dbReference type="PANTHER" id="PTHR32057:SF14">
    <property type="entry name" value="PROTEIN ADENYLYLTRANSFERASE SELO, MITOCHONDRIAL"/>
    <property type="match status" value="1"/>
</dbReference>
<dbReference type="GO" id="GO:0005739">
    <property type="term" value="C:mitochondrion"/>
    <property type="evidence" value="ECO:0007669"/>
    <property type="project" value="TreeGrafter"/>
</dbReference>
<dbReference type="STRING" id="1076935.U4LNF4"/>
<proteinExistence type="inferred from homology"/>
<keyword evidence="7" id="KW-0067">ATP-binding</keyword>
<keyword evidence="3" id="KW-0808">Transferase</keyword>
<accession>U4LNF4</accession>
<dbReference type="HAMAP" id="MF_00692">
    <property type="entry name" value="SelO"/>
    <property type="match status" value="1"/>
</dbReference>
<dbReference type="AlphaFoldDB" id="U4LNF4"/>
<keyword evidence="4" id="KW-0548">Nucleotidyltransferase</keyword>
<dbReference type="GO" id="GO:0070733">
    <property type="term" value="F:AMPylase activity"/>
    <property type="evidence" value="ECO:0007669"/>
    <property type="project" value="TreeGrafter"/>
</dbReference>
<dbReference type="GO" id="GO:0005524">
    <property type="term" value="F:ATP binding"/>
    <property type="evidence" value="ECO:0007669"/>
    <property type="project" value="UniProtKB-KW"/>
</dbReference>
<dbReference type="PANTHER" id="PTHR32057">
    <property type="entry name" value="PROTEIN ADENYLYLTRANSFERASE SELO, MITOCHONDRIAL"/>
    <property type="match status" value="1"/>
</dbReference>
<dbReference type="EMBL" id="HF936162">
    <property type="protein sequence ID" value="CCX33686.1"/>
    <property type="molecule type" value="Genomic_DNA"/>
</dbReference>
<dbReference type="NCBIfam" id="NF000658">
    <property type="entry name" value="PRK00029.1"/>
    <property type="match status" value="1"/>
</dbReference>
<evidence type="ECO:0000313" key="10">
    <source>
        <dbReference type="EMBL" id="CCX33686.1"/>
    </source>
</evidence>
<gene>
    <name evidence="10" type="ORF">PCON_01624</name>
</gene>
<dbReference type="Pfam" id="PF02696">
    <property type="entry name" value="SelO"/>
    <property type="match status" value="1"/>
</dbReference>
<evidence type="ECO:0000256" key="3">
    <source>
        <dbReference type="ARBA" id="ARBA00022679"/>
    </source>
</evidence>
<dbReference type="OrthoDB" id="10254721at2759"/>
<evidence type="ECO:0000256" key="7">
    <source>
        <dbReference type="ARBA" id="ARBA00022840"/>
    </source>
</evidence>
<keyword evidence="6" id="KW-0547">Nucleotide-binding</keyword>
<reference evidence="10 11" key="1">
    <citation type="journal article" date="2013" name="PLoS Genet.">
        <title>The genome and development-dependent transcriptomes of Pyronema confluens: a window into fungal evolution.</title>
        <authorList>
            <person name="Traeger S."/>
            <person name="Altegoer F."/>
            <person name="Freitag M."/>
            <person name="Gabaldon T."/>
            <person name="Kempken F."/>
            <person name="Kumar A."/>
            <person name="Marcet-Houben M."/>
            <person name="Poggeler S."/>
            <person name="Stajich J.E."/>
            <person name="Nowrousian M."/>
        </authorList>
    </citation>
    <scope>NUCLEOTIDE SEQUENCE [LARGE SCALE GENOMIC DNA]</scope>
    <source>
        <strain evidence="11">CBS 100304</strain>
        <tissue evidence="10">Vegetative mycelium</tissue>
    </source>
</reference>
<organism evidence="10 11">
    <name type="scientific">Pyronema omphalodes (strain CBS 100304)</name>
    <name type="common">Pyronema confluens</name>
    <dbReference type="NCBI Taxonomy" id="1076935"/>
    <lineage>
        <taxon>Eukaryota</taxon>
        <taxon>Fungi</taxon>
        <taxon>Dikarya</taxon>
        <taxon>Ascomycota</taxon>
        <taxon>Pezizomycotina</taxon>
        <taxon>Pezizomycetes</taxon>
        <taxon>Pezizales</taxon>
        <taxon>Pyronemataceae</taxon>
        <taxon>Pyronema</taxon>
    </lineage>
</organism>
<evidence type="ECO:0000256" key="5">
    <source>
        <dbReference type="ARBA" id="ARBA00022723"/>
    </source>
</evidence>
<dbReference type="eggNOG" id="KOG2542">
    <property type="taxonomic scope" value="Eukaryota"/>
</dbReference>
<evidence type="ECO:0000256" key="8">
    <source>
        <dbReference type="ARBA" id="ARBA00022842"/>
    </source>
</evidence>
<dbReference type="OMA" id="YGPYGWL"/>
<keyword evidence="11" id="KW-1185">Reference proteome</keyword>
<comment type="cofactor">
    <cofactor evidence="1">
        <name>Mg(2+)</name>
        <dbReference type="ChEBI" id="CHEBI:18420"/>
    </cofactor>
</comment>
<dbReference type="InterPro" id="IPR003846">
    <property type="entry name" value="SelO"/>
</dbReference>
<dbReference type="GO" id="GO:0046872">
    <property type="term" value="F:metal ion binding"/>
    <property type="evidence" value="ECO:0007669"/>
    <property type="project" value="UniProtKB-KW"/>
</dbReference>
<evidence type="ECO:0000313" key="11">
    <source>
        <dbReference type="Proteomes" id="UP000018144"/>
    </source>
</evidence>
<evidence type="ECO:0000256" key="6">
    <source>
        <dbReference type="ARBA" id="ARBA00022741"/>
    </source>
</evidence>